<keyword evidence="4" id="KW-1185">Reference proteome</keyword>
<comment type="caution">
    <text evidence="3">The sequence shown here is derived from an EMBL/GenBank/DDBJ whole genome shotgun (WGS) entry which is preliminary data.</text>
</comment>
<organism evidence="3 4">
    <name type="scientific">Haloarcula pellucida</name>
    <dbReference type="NCBI Taxonomy" id="1427151"/>
    <lineage>
        <taxon>Archaea</taxon>
        <taxon>Methanobacteriati</taxon>
        <taxon>Methanobacteriota</taxon>
        <taxon>Stenosarchaea group</taxon>
        <taxon>Halobacteria</taxon>
        <taxon>Halobacteriales</taxon>
        <taxon>Haloarculaceae</taxon>
        <taxon>Haloarcula</taxon>
    </lineage>
</organism>
<keyword evidence="2" id="KW-1133">Transmembrane helix</keyword>
<feature type="compositionally biased region" description="Polar residues" evidence="1">
    <location>
        <begin position="12"/>
        <end position="23"/>
    </location>
</feature>
<gene>
    <name evidence="3" type="ORF">GCM10009030_27470</name>
</gene>
<dbReference type="EMBL" id="BMOU01000004">
    <property type="protein sequence ID" value="GGN97815.1"/>
    <property type="molecule type" value="Genomic_DNA"/>
</dbReference>
<dbReference type="Pfam" id="PF26047">
    <property type="entry name" value="DUF8015"/>
    <property type="match status" value="1"/>
</dbReference>
<evidence type="ECO:0000256" key="1">
    <source>
        <dbReference type="SAM" id="MobiDB-lite"/>
    </source>
</evidence>
<keyword evidence="2" id="KW-0812">Transmembrane</keyword>
<sequence length="80" mass="8218">MSTSSSRTHSSDGQYTDRSAPTPSLSRYDFVLALIPTTFLLTVVAAGLVGVAVPKALAVGSVLALTAVVDALFINPPTGR</sequence>
<feature type="region of interest" description="Disordered" evidence="1">
    <location>
        <begin position="1"/>
        <end position="23"/>
    </location>
</feature>
<evidence type="ECO:0000256" key="2">
    <source>
        <dbReference type="SAM" id="Phobius"/>
    </source>
</evidence>
<dbReference type="AlphaFoldDB" id="A0A830GM44"/>
<evidence type="ECO:0000313" key="3">
    <source>
        <dbReference type="EMBL" id="GGN97815.1"/>
    </source>
</evidence>
<proteinExistence type="predicted"/>
<reference evidence="3" key="1">
    <citation type="journal article" date="2014" name="Int. J. Syst. Evol. Microbiol.">
        <title>Complete genome sequence of Corynebacterium casei LMG S-19264T (=DSM 44701T), isolated from a smear-ripened cheese.</title>
        <authorList>
            <consortium name="US DOE Joint Genome Institute (JGI-PGF)"/>
            <person name="Walter F."/>
            <person name="Albersmeier A."/>
            <person name="Kalinowski J."/>
            <person name="Ruckert C."/>
        </authorList>
    </citation>
    <scope>NUCLEOTIDE SEQUENCE</scope>
    <source>
        <strain evidence="3">JCM 17820</strain>
    </source>
</reference>
<feature type="transmembrane region" description="Helical" evidence="2">
    <location>
        <begin position="28"/>
        <end position="50"/>
    </location>
</feature>
<dbReference type="InterPro" id="IPR058328">
    <property type="entry name" value="DUF8015"/>
</dbReference>
<reference evidence="3" key="2">
    <citation type="submission" date="2020-09" db="EMBL/GenBank/DDBJ databases">
        <authorList>
            <person name="Sun Q."/>
            <person name="Ohkuma M."/>
        </authorList>
    </citation>
    <scope>NUCLEOTIDE SEQUENCE</scope>
    <source>
        <strain evidence="3">JCM 17820</strain>
    </source>
</reference>
<dbReference type="Proteomes" id="UP000605784">
    <property type="component" value="Unassembled WGS sequence"/>
</dbReference>
<name>A0A830GM44_9EURY</name>
<protein>
    <submittedName>
        <fullName evidence="3">Uncharacterized protein</fullName>
    </submittedName>
</protein>
<accession>A0A830GM44</accession>
<keyword evidence="2" id="KW-0472">Membrane</keyword>
<dbReference type="RefSeq" id="WP_188998885.1">
    <property type="nucleotide sequence ID" value="NZ_BMOU01000004.1"/>
</dbReference>
<feature type="transmembrane region" description="Helical" evidence="2">
    <location>
        <begin position="56"/>
        <end position="74"/>
    </location>
</feature>
<evidence type="ECO:0000313" key="4">
    <source>
        <dbReference type="Proteomes" id="UP000605784"/>
    </source>
</evidence>